<keyword evidence="4" id="KW-0949">S-adenosyl-L-methionine</keyword>
<accession>A0A2A9HIY0</accession>
<dbReference type="InterPro" id="IPR011639">
    <property type="entry name" value="MethylTrfase_TaqI-like_dom"/>
</dbReference>
<dbReference type="EMBL" id="PDJQ01000001">
    <property type="protein sequence ID" value="PFG75151.1"/>
    <property type="molecule type" value="Genomic_DNA"/>
</dbReference>
<dbReference type="Pfam" id="PF07669">
    <property type="entry name" value="Eco57I"/>
    <property type="match status" value="1"/>
</dbReference>
<dbReference type="SUPFAM" id="SSF53335">
    <property type="entry name" value="S-adenosyl-L-methionine-dependent methyltransferases"/>
    <property type="match status" value="1"/>
</dbReference>
<dbReference type="PANTHER" id="PTHR33841">
    <property type="entry name" value="DNA METHYLTRANSFERASE YEEA-RELATED"/>
    <property type="match status" value="1"/>
</dbReference>
<dbReference type="PRINTS" id="PR00507">
    <property type="entry name" value="N12N6MTFRASE"/>
</dbReference>
<organism evidence="7 8">
    <name type="scientific">Tepidiforma thermophila (strain KCTC 52669 / CGMCC 1.13589 / G233)</name>
    <dbReference type="NCBI Taxonomy" id="2761530"/>
    <lineage>
        <taxon>Bacteria</taxon>
        <taxon>Bacillati</taxon>
        <taxon>Chloroflexota</taxon>
        <taxon>Tepidiformia</taxon>
        <taxon>Tepidiformales</taxon>
        <taxon>Tepidiformaceae</taxon>
        <taxon>Tepidiforma</taxon>
    </lineage>
</organism>
<dbReference type="PROSITE" id="PS00092">
    <property type="entry name" value="N6_MTASE"/>
    <property type="match status" value="1"/>
</dbReference>
<dbReference type="GO" id="GO:0009007">
    <property type="term" value="F:site-specific DNA-methyltransferase (adenine-specific) activity"/>
    <property type="evidence" value="ECO:0007669"/>
    <property type="project" value="UniProtKB-EC"/>
</dbReference>
<comment type="catalytic activity">
    <reaction evidence="5">
        <text>a 2'-deoxyadenosine in DNA + S-adenosyl-L-methionine = an N(6)-methyl-2'-deoxyadenosine in DNA + S-adenosyl-L-homocysteine + H(+)</text>
        <dbReference type="Rhea" id="RHEA:15197"/>
        <dbReference type="Rhea" id="RHEA-COMP:12418"/>
        <dbReference type="Rhea" id="RHEA-COMP:12419"/>
        <dbReference type="ChEBI" id="CHEBI:15378"/>
        <dbReference type="ChEBI" id="CHEBI:57856"/>
        <dbReference type="ChEBI" id="CHEBI:59789"/>
        <dbReference type="ChEBI" id="CHEBI:90615"/>
        <dbReference type="ChEBI" id="CHEBI:90616"/>
        <dbReference type="EC" id="2.1.1.72"/>
    </reaction>
</comment>
<evidence type="ECO:0000256" key="2">
    <source>
        <dbReference type="ARBA" id="ARBA00022603"/>
    </source>
</evidence>
<dbReference type="GO" id="GO:0003676">
    <property type="term" value="F:nucleic acid binding"/>
    <property type="evidence" value="ECO:0007669"/>
    <property type="project" value="InterPro"/>
</dbReference>
<keyword evidence="8" id="KW-1185">Reference proteome</keyword>
<dbReference type="InterPro" id="IPR050953">
    <property type="entry name" value="N4_N6_ade-DNA_methylase"/>
</dbReference>
<evidence type="ECO:0000313" key="8">
    <source>
        <dbReference type="Proteomes" id="UP000223071"/>
    </source>
</evidence>
<dbReference type="Proteomes" id="UP000223071">
    <property type="component" value="Unassembled WGS sequence"/>
</dbReference>
<comment type="caution">
    <text evidence="7">The sequence shown here is derived from an EMBL/GenBank/DDBJ whole genome shotgun (WGS) entry which is preliminary data.</text>
</comment>
<evidence type="ECO:0000259" key="6">
    <source>
        <dbReference type="Pfam" id="PF07669"/>
    </source>
</evidence>
<keyword evidence="3" id="KW-0808">Transferase</keyword>
<dbReference type="Gene3D" id="3.40.50.150">
    <property type="entry name" value="Vaccinia Virus protein VP39"/>
    <property type="match status" value="2"/>
</dbReference>
<evidence type="ECO:0000256" key="5">
    <source>
        <dbReference type="ARBA" id="ARBA00047942"/>
    </source>
</evidence>
<dbReference type="InterPro" id="IPR002052">
    <property type="entry name" value="DNA_methylase_N6_adenine_CS"/>
</dbReference>
<reference evidence="7 8" key="1">
    <citation type="submission" date="2017-09" db="EMBL/GenBank/DDBJ databases">
        <title>Sequencing the genomes of two abundant thermophiles in Great Basin hot springs: Thermocrinis jamiesonii and novel Chloroflexi Thermoflexus hugenholtzii.</title>
        <authorList>
            <person name="Hedlund B."/>
        </authorList>
    </citation>
    <scope>NUCLEOTIDE SEQUENCE [LARGE SCALE GENOMIC DNA]</scope>
    <source>
        <strain evidence="7 8">G233</strain>
    </source>
</reference>
<sequence>MSNARNQLFSTIRTEGGILPPDLLARIAANDQSLGGLEPGDYHLSPGDRLGEAITRSWNRLVGTWRAFRDELERQQSQPGQGESFTTLTRERWLLPLFSELGYGRLPTSRAIEIDGRSYPVSHSWGPVPIHLLGWGVDLDRRTKGLAGAASQSPHGLVQELLNRSEERLYGFVSNGQALRLLRDSTSLTRQSYVEFDLAAMFDGDSYADFALLWLTCHQSRLEGEPPESCILERWRESAREQGVRALEALRQGVEHALQALGSGFLAHPSNTALREALRSGTLDRQDYYRQLLRLVYRLIFLFAAEDREVLFASDADPQARDRYTRFYSTQRLRRLSVRRVSPRHGDLWEGLKVVMRALDAHAGEPGLALPPLGSFLWSPRAIPHLEACSLSNDVLLRAVGHLARVSDGGTVRAVDYRNLGSEELGGVYESLLELRPELNIDQGTFELRVEAGHERKTSGSYYTPPQLVQALLDTALEPVLEERARASNPEAAILSLKVLDPASGSGHFLVAAAHRIARRLAAVRTGDPEPSPEAVRHALRDVVSHCIYAVDVNEMAVELCKVSLWLEALEPGRPLSFLDAHIRRGNSLIGVTPALLASGIPDEAYEPHALDDRETARALKKRNREERKRLQHGALQLTFDDALSSDVRELTEAARRLAEAPDDTPDQLAAKESAFHELIHGQAYQHARLVADAWCAAFFLPKQKGAEAITTDVLRRLARNPELVPAALRDQVQHLARELGFFHWHLEFPEVFRSVNGTSDNPEAGWSGGFDVILGNPPWEQVQLDDREFFASTRPDIAEAPSMAVRKRMLAKLSEEDHSLFKQYIGAIHYIQGLQSFVHSSDLFPLTSRGRINLAPLFAENVLRLCDAAGYAGLIVPTGIATDAFTQNFFAHIVERRQLASLYDFENRRKLFPAVDSRMKFAILTLTGQARPAAAAEFAFFCHDISDLADPERRFTLTPEDFRLLNPNTRTAPVFRTRRDAELTRHIYRRVPVLVDETRGDAGNPWGFKGLLMFMMNTDSGLFRTREQLEDAGFRLAGNLFVRGDERYLPLYEAKLVHQFDHRWATYNDSGATEDVPDAAKCDPGYTVLPRYWVHEREVESRLAGRWERGWLLGWRNITNATNERTVISAVIPRVAVGNNFPLALAAEDAAPLLSTILSAQVLDFVARQKVGGMNLNYFIFQQLPAITAELLANVCPWLDSYSIADWLRPRILELTYTAWDLAPFARDLGYHGPPFRYDPERRARLRAELDACFFRLYLGSEDEWQAQASPELRALFPAPRDAVSYILDQFPIVKRHDEERFGEYRTARLVLEAYDRMAAAEACRAPYTSLLDPPPADPSVAHPAPQPAS</sequence>
<protein>
    <recommendedName>
        <fullName evidence="1">site-specific DNA-methyltransferase (adenine-specific)</fullName>
        <ecNumber evidence="1">2.1.1.72</ecNumber>
    </recommendedName>
</protein>
<dbReference type="PANTHER" id="PTHR33841:SF1">
    <property type="entry name" value="DNA METHYLTRANSFERASE A"/>
    <property type="match status" value="1"/>
</dbReference>
<evidence type="ECO:0000256" key="4">
    <source>
        <dbReference type="ARBA" id="ARBA00022691"/>
    </source>
</evidence>
<feature type="domain" description="Type II methyltransferase M.TaqI-like" evidence="6">
    <location>
        <begin position="546"/>
        <end position="787"/>
    </location>
</feature>
<keyword evidence="2 7" id="KW-0489">Methyltransferase</keyword>
<dbReference type="RefSeq" id="WP_098504490.1">
    <property type="nucleotide sequence ID" value="NZ_PDJQ01000001.1"/>
</dbReference>
<dbReference type="GO" id="GO:0032259">
    <property type="term" value="P:methylation"/>
    <property type="evidence" value="ECO:0007669"/>
    <property type="project" value="UniProtKB-KW"/>
</dbReference>
<dbReference type="GO" id="GO:0006304">
    <property type="term" value="P:DNA modification"/>
    <property type="evidence" value="ECO:0007669"/>
    <property type="project" value="InterPro"/>
</dbReference>
<proteinExistence type="predicted"/>
<name>A0A2A9HIY0_TEPT2</name>
<evidence type="ECO:0000256" key="1">
    <source>
        <dbReference type="ARBA" id="ARBA00011900"/>
    </source>
</evidence>
<evidence type="ECO:0000313" key="7">
    <source>
        <dbReference type="EMBL" id="PFG75151.1"/>
    </source>
</evidence>
<dbReference type="InterPro" id="IPR029063">
    <property type="entry name" value="SAM-dependent_MTases_sf"/>
</dbReference>
<dbReference type="EC" id="2.1.1.72" evidence="1"/>
<evidence type="ECO:0000256" key="3">
    <source>
        <dbReference type="ARBA" id="ARBA00022679"/>
    </source>
</evidence>
<gene>
    <name evidence="7" type="ORF">A9A59_2417</name>
</gene>